<name>A0A919IGY3_9ACTN</name>
<dbReference type="GO" id="GO:0008233">
    <property type="term" value="F:peptidase activity"/>
    <property type="evidence" value="ECO:0007669"/>
    <property type="project" value="InterPro"/>
</dbReference>
<keyword evidence="1" id="KW-0732">Signal</keyword>
<dbReference type="CDD" id="cd00118">
    <property type="entry name" value="LysM"/>
    <property type="match status" value="1"/>
</dbReference>
<protein>
    <recommendedName>
        <fullName evidence="2">LysM domain-containing protein</fullName>
    </recommendedName>
</protein>
<gene>
    <name evidence="3" type="ORF">Acy02nite_30530</name>
</gene>
<sequence length="257" mass="28700">MLKSLLAALLVLSPAPSSASRPEAHIIRPGDTLTAIARQYHVTVGDLKSWNNLDGDLLRPDGALRLSDSHHVRPEWVTWSETLTAAEANGDPAKKCPVPVTELRRVWVKYLDFDGEVHNGSLIVNRSIVPQTKKAFALLYEWHFPIMVMEPVAVNMPGLTDRTVLTSGYECRNVAGTTKWSQHAYGLAIDVNPRQNPMIRGDYLDPPHSEPWIPRGPYRAGMIHPQGAEQAFTTNGFSWGGRWTSLKDYMHFSPNNL</sequence>
<reference evidence="3" key="1">
    <citation type="submission" date="2021-01" db="EMBL/GenBank/DDBJ databases">
        <title>Whole genome shotgun sequence of Actinoplanes cyaneus NBRC 14990.</title>
        <authorList>
            <person name="Komaki H."/>
            <person name="Tamura T."/>
        </authorList>
    </citation>
    <scope>NUCLEOTIDE SEQUENCE</scope>
    <source>
        <strain evidence="3">NBRC 14990</strain>
    </source>
</reference>
<evidence type="ECO:0000256" key="1">
    <source>
        <dbReference type="SAM" id="SignalP"/>
    </source>
</evidence>
<proteinExistence type="predicted"/>
<dbReference type="Pfam" id="PF13539">
    <property type="entry name" value="Peptidase_M15_4"/>
    <property type="match status" value="1"/>
</dbReference>
<feature type="domain" description="LysM" evidence="2">
    <location>
        <begin position="23"/>
        <end position="66"/>
    </location>
</feature>
<dbReference type="InterPro" id="IPR009045">
    <property type="entry name" value="Zn_M74/Hedgehog-like"/>
</dbReference>
<dbReference type="Pfam" id="PF01476">
    <property type="entry name" value="LysM"/>
    <property type="match status" value="1"/>
</dbReference>
<evidence type="ECO:0000313" key="3">
    <source>
        <dbReference type="EMBL" id="GID65172.1"/>
    </source>
</evidence>
<organism evidence="3 4">
    <name type="scientific">Actinoplanes cyaneus</name>
    <dbReference type="NCBI Taxonomy" id="52696"/>
    <lineage>
        <taxon>Bacteria</taxon>
        <taxon>Bacillati</taxon>
        <taxon>Actinomycetota</taxon>
        <taxon>Actinomycetes</taxon>
        <taxon>Micromonosporales</taxon>
        <taxon>Micromonosporaceae</taxon>
        <taxon>Actinoplanes</taxon>
    </lineage>
</organism>
<dbReference type="SUPFAM" id="SSF54106">
    <property type="entry name" value="LysM domain"/>
    <property type="match status" value="1"/>
</dbReference>
<feature type="signal peptide" evidence="1">
    <location>
        <begin position="1"/>
        <end position="19"/>
    </location>
</feature>
<dbReference type="InterPro" id="IPR036779">
    <property type="entry name" value="LysM_dom_sf"/>
</dbReference>
<accession>A0A919IGY3</accession>
<dbReference type="EMBL" id="BOMH01000020">
    <property type="protein sequence ID" value="GID65172.1"/>
    <property type="molecule type" value="Genomic_DNA"/>
</dbReference>
<dbReference type="InterPro" id="IPR018392">
    <property type="entry name" value="LysM"/>
</dbReference>
<dbReference type="SMART" id="SM00257">
    <property type="entry name" value="LysM"/>
    <property type="match status" value="1"/>
</dbReference>
<keyword evidence="4" id="KW-1185">Reference proteome</keyword>
<dbReference type="Proteomes" id="UP000619479">
    <property type="component" value="Unassembled WGS sequence"/>
</dbReference>
<dbReference type="AlphaFoldDB" id="A0A919IGY3"/>
<evidence type="ECO:0000313" key="4">
    <source>
        <dbReference type="Proteomes" id="UP000619479"/>
    </source>
</evidence>
<dbReference type="InterPro" id="IPR039561">
    <property type="entry name" value="Peptidase_M15C"/>
</dbReference>
<evidence type="ECO:0000259" key="2">
    <source>
        <dbReference type="PROSITE" id="PS51782"/>
    </source>
</evidence>
<dbReference type="SUPFAM" id="SSF55166">
    <property type="entry name" value="Hedgehog/DD-peptidase"/>
    <property type="match status" value="1"/>
</dbReference>
<feature type="chain" id="PRO_5037587581" description="LysM domain-containing protein" evidence="1">
    <location>
        <begin position="20"/>
        <end position="257"/>
    </location>
</feature>
<comment type="caution">
    <text evidence="3">The sequence shown here is derived from an EMBL/GenBank/DDBJ whole genome shotgun (WGS) entry which is preliminary data.</text>
</comment>
<dbReference type="Gene3D" id="3.10.350.10">
    <property type="entry name" value="LysM domain"/>
    <property type="match status" value="1"/>
</dbReference>
<dbReference type="PROSITE" id="PS51782">
    <property type="entry name" value="LYSM"/>
    <property type="match status" value="1"/>
</dbReference>
<dbReference type="RefSeq" id="WP_203741028.1">
    <property type="nucleotide sequence ID" value="NZ_BAAAUC010000062.1"/>
</dbReference>
<dbReference type="Gene3D" id="3.30.1380.10">
    <property type="match status" value="1"/>
</dbReference>